<reference evidence="3" key="1">
    <citation type="journal article" date="2019" name="Int. J. Syst. Evol. Microbiol.">
        <title>The Global Catalogue of Microorganisms (GCM) 10K type strain sequencing project: providing services to taxonomists for standard genome sequencing and annotation.</title>
        <authorList>
            <consortium name="The Broad Institute Genomics Platform"/>
            <consortium name="The Broad Institute Genome Sequencing Center for Infectious Disease"/>
            <person name="Wu L."/>
            <person name="Ma J."/>
        </authorList>
    </citation>
    <scope>NUCLEOTIDE SEQUENCE [LARGE SCALE GENOMIC DNA]</scope>
    <source>
        <strain evidence="3">NBRC 110107</strain>
    </source>
</reference>
<feature type="transmembrane region" description="Helical" evidence="1">
    <location>
        <begin position="20"/>
        <end position="40"/>
    </location>
</feature>
<feature type="transmembrane region" description="Helical" evidence="1">
    <location>
        <begin position="46"/>
        <end position="67"/>
    </location>
</feature>
<evidence type="ECO:0000313" key="2">
    <source>
        <dbReference type="EMBL" id="GLS01046.1"/>
    </source>
</evidence>
<sequence>MSLPSPQPARELDVNRLMRLRTIQVIAALTAAVAFVLAFIATGVFIVSSLFMALGLAAIGWLAWSLVRQARTRRRNRPA</sequence>
<name>A0ABQ6BKN6_9CAUL</name>
<evidence type="ECO:0000313" key="3">
    <source>
        <dbReference type="Proteomes" id="UP001156921"/>
    </source>
</evidence>
<comment type="caution">
    <text evidence="2">The sequence shown here is derived from an EMBL/GenBank/DDBJ whole genome shotgun (WGS) entry which is preliminary data.</text>
</comment>
<dbReference type="Proteomes" id="UP001156921">
    <property type="component" value="Unassembled WGS sequence"/>
</dbReference>
<gene>
    <name evidence="2" type="ORF">GCM10007859_10560</name>
</gene>
<keyword evidence="1" id="KW-1133">Transmembrane helix</keyword>
<organism evidence="2 3">
    <name type="scientific">Brevundimonas denitrificans</name>
    <dbReference type="NCBI Taxonomy" id="1443434"/>
    <lineage>
        <taxon>Bacteria</taxon>
        <taxon>Pseudomonadati</taxon>
        <taxon>Pseudomonadota</taxon>
        <taxon>Alphaproteobacteria</taxon>
        <taxon>Caulobacterales</taxon>
        <taxon>Caulobacteraceae</taxon>
        <taxon>Brevundimonas</taxon>
    </lineage>
</organism>
<keyword evidence="1" id="KW-0812">Transmembrane</keyword>
<keyword evidence="1" id="KW-0472">Membrane</keyword>
<keyword evidence="3" id="KW-1185">Reference proteome</keyword>
<protein>
    <submittedName>
        <fullName evidence="2">Uncharacterized protein</fullName>
    </submittedName>
</protein>
<accession>A0ABQ6BKN6</accession>
<proteinExistence type="predicted"/>
<evidence type="ECO:0000256" key="1">
    <source>
        <dbReference type="SAM" id="Phobius"/>
    </source>
</evidence>
<dbReference type="EMBL" id="BSOY01000016">
    <property type="protein sequence ID" value="GLS01046.1"/>
    <property type="molecule type" value="Genomic_DNA"/>
</dbReference>